<name>A0AAD8KNT2_TARER</name>
<dbReference type="Proteomes" id="UP001229421">
    <property type="component" value="Unassembled WGS sequence"/>
</dbReference>
<protein>
    <submittedName>
        <fullName evidence="2">Uncharacterized protein</fullName>
    </submittedName>
</protein>
<accession>A0AAD8KNT2</accession>
<evidence type="ECO:0000313" key="3">
    <source>
        <dbReference type="Proteomes" id="UP001229421"/>
    </source>
</evidence>
<gene>
    <name evidence="2" type="ORF">QVD17_14947</name>
</gene>
<keyword evidence="1" id="KW-0472">Membrane</keyword>
<evidence type="ECO:0000313" key="2">
    <source>
        <dbReference type="EMBL" id="KAK1426277.1"/>
    </source>
</evidence>
<organism evidence="2 3">
    <name type="scientific">Tagetes erecta</name>
    <name type="common">African marigold</name>
    <dbReference type="NCBI Taxonomy" id="13708"/>
    <lineage>
        <taxon>Eukaryota</taxon>
        <taxon>Viridiplantae</taxon>
        <taxon>Streptophyta</taxon>
        <taxon>Embryophyta</taxon>
        <taxon>Tracheophyta</taxon>
        <taxon>Spermatophyta</taxon>
        <taxon>Magnoliopsida</taxon>
        <taxon>eudicotyledons</taxon>
        <taxon>Gunneridae</taxon>
        <taxon>Pentapetalae</taxon>
        <taxon>asterids</taxon>
        <taxon>campanulids</taxon>
        <taxon>Asterales</taxon>
        <taxon>Asteraceae</taxon>
        <taxon>Asteroideae</taxon>
        <taxon>Heliantheae alliance</taxon>
        <taxon>Tageteae</taxon>
        <taxon>Tagetes</taxon>
    </lineage>
</organism>
<keyword evidence="1" id="KW-1133">Transmembrane helix</keyword>
<comment type="caution">
    <text evidence="2">The sequence shown here is derived from an EMBL/GenBank/DDBJ whole genome shotgun (WGS) entry which is preliminary data.</text>
</comment>
<sequence>MVDAFLTNLDFACLFQLSLCFSILRLFSCVKTKKTVLTELVLLVTKIRKTGGVDGHVWMISLRPSWELDHKHYITPLEGVLNPLFKEAPLMVVLSRIYHYIREIM</sequence>
<feature type="transmembrane region" description="Helical" evidence="1">
    <location>
        <begin position="6"/>
        <end position="27"/>
    </location>
</feature>
<keyword evidence="3" id="KW-1185">Reference proteome</keyword>
<evidence type="ECO:0000256" key="1">
    <source>
        <dbReference type="SAM" id="Phobius"/>
    </source>
</evidence>
<keyword evidence="1" id="KW-0812">Transmembrane</keyword>
<reference evidence="2" key="1">
    <citation type="journal article" date="2023" name="bioRxiv">
        <title>Improved chromosome-level genome assembly for marigold (Tagetes erecta).</title>
        <authorList>
            <person name="Jiang F."/>
            <person name="Yuan L."/>
            <person name="Wang S."/>
            <person name="Wang H."/>
            <person name="Xu D."/>
            <person name="Wang A."/>
            <person name="Fan W."/>
        </authorList>
    </citation>
    <scope>NUCLEOTIDE SEQUENCE</scope>
    <source>
        <strain evidence="2">WSJ</strain>
        <tissue evidence="2">Leaf</tissue>
    </source>
</reference>
<proteinExistence type="predicted"/>
<dbReference type="EMBL" id="JAUHHV010000004">
    <property type="protein sequence ID" value="KAK1426277.1"/>
    <property type="molecule type" value="Genomic_DNA"/>
</dbReference>
<dbReference type="AlphaFoldDB" id="A0AAD8KNT2"/>